<evidence type="ECO:0000313" key="1">
    <source>
        <dbReference type="EMBL" id="RQO97724.1"/>
    </source>
</evidence>
<dbReference type="EMBL" id="CM009300">
    <property type="protein sequence ID" value="RQO97724.1"/>
    <property type="molecule type" value="Genomic_DNA"/>
</dbReference>
<evidence type="ECO:0000313" key="2">
    <source>
        <dbReference type="Proteomes" id="UP000006729"/>
    </source>
</evidence>
<protein>
    <submittedName>
        <fullName evidence="1">Uncharacterized protein</fullName>
    </submittedName>
</protein>
<organism evidence="1 2">
    <name type="scientific">Populus trichocarpa</name>
    <name type="common">Western balsam poplar</name>
    <name type="synonym">Populus balsamifera subsp. trichocarpa</name>
    <dbReference type="NCBI Taxonomy" id="3694"/>
    <lineage>
        <taxon>Eukaryota</taxon>
        <taxon>Viridiplantae</taxon>
        <taxon>Streptophyta</taxon>
        <taxon>Embryophyta</taxon>
        <taxon>Tracheophyta</taxon>
        <taxon>Spermatophyta</taxon>
        <taxon>Magnoliopsida</taxon>
        <taxon>eudicotyledons</taxon>
        <taxon>Gunneridae</taxon>
        <taxon>Pentapetalae</taxon>
        <taxon>rosids</taxon>
        <taxon>fabids</taxon>
        <taxon>Malpighiales</taxon>
        <taxon>Salicaceae</taxon>
        <taxon>Saliceae</taxon>
        <taxon>Populus</taxon>
    </lineage>
</organism>
<dbReference type="InParanoid" id="A0A3N7HEU3"/>
<accession>A0A3N7HEU3</accession>
<sequence length="104" mass="12195">MSYVREFMFYFVKTSPLCWSLMPNLLQFTMCWSLMPNLLQFTMHHAYTLFLLMALLCEWRWTSRLAWDFVCNCVHKAGYGAGLLDSLGILSVTAFTRLDMALDF</sequence>
<name>A0A3N7HEU3_POPTR</name>
<dbReference type="AlphaFoldDB" id="A0A3N7HEU3"/>
<dbReference type="Proteomes" id="UP000006729">
    <property type="component" value="Chromosome 11"/>
</dbReference>
<proteinExistence type="predicted"/>
<gene>
    <name evidence="1" type="ORF">POPTR_011G089801</name>
</gene>
<reference evidence="1 2" key="1">
    <citation type="journal article" date="2006" name="Science">
        <title>The genome of black cottonwood, Populus trichocarpa (Torr. &amp; Gray).</title>
        <authorList>
            <person name="Tuskan G.A."/>
            <person name="Difazio S."/>
            <person name="Jansson S."/>
            <person name="Bohlmann J."/>
            <person name="Grigoriev I."/>
            <person name="Hellsten U."/>
            <person name="Putnam N."/>
            <person name="Ralph S."/>
            <person name="Rombauts S."/>
            <person name="Salamov A."/>
            <person name="Schein J."/>
            <person name="Sterck L."/>
            <person name="Aerts A."/>
            <person name="Bhalerao R.R."/>
            <person name="Bhalerao R.P."/>
            <person name="Blaudez D."/>
            <person name="Boerjan W."/>
            <person name="Brun A."/>
            <person name="Brunner A."/>
            <person name="Busov V."/>
            <person name="Campbell M."/>
            <person name="Carlson J."/>
            <person name="Chalot M."/>
            <person name="Chapman J."/>
            <person name="Chen G.L."/>
            <person name="Cooper D."/>
            <person name="Coutinho P.M."/>
            <person name="Couturier J."/>
            <person name="Covert S."/>
            <person name="Cronk Q."/>
            <person name="Cunningham R."/>
            <person name="Davis J."/>
            <person name="Degroeve S."/>
            <person name="Dejardin A."/>
            <person name="Depamphilis C."/>
            <person name="Detter J."/>
            <person name="Dirks B."/>
            <person name="Dubchak I."/>
            <person name="Duplessis S."/>
            <person name="Ehlting J."/>
            <person name="Ellis B."/>
            <person name="Gendler K."/>
            <person name="Goodstein D."/>
            <person name="Gribskov M."/>
            <person name="Grimwood J."/>
            <person name="Groover A."/>
            <person name="Gunter L."/>
            <person name="Hamberger B."/>
            <person name="Heinze B."/>
            <person name="Helariutta Y."/>
            <person name="Henrissat B."/>
            <person name="Holligan D."/>
            <person name="Holt R."/>
            <person name="Huang W."/>
            <person name="Islam-Faridi N."/>
            <person name="Jones S."/>
            <person name="Jones-Rhoades M."/>
            <person name="Jorgensen R."/>
            <person name="Joshi C."/>
            <person name="Kangasjarvi J."/>
            <person name="Karlsson J."/>
            <person name="Kelleher C."/>
            <person name="Kirkpatrick R."/>
            <person name="Kirst M."/>
            <person name="Kohler A."/>
            <person name="Kalluri U."/>
            <person name="Larimer F."/>
            <person name="Leebens-Mack J."/>
            <person name="Leple J.C."/>
            <person name="Locascio P."/>
            <person name="Lou Y."/>
            <person name="Lucas S."/>
            <person name="Martin F."/>
            <person name="Montanini B."/>
            <person name="Napoli C."/>
            <person name="Nelson D.R."/>
            <person name="Nelson C."/>
            <person name="Nieminen K."/>
            <person name="Nilsson O."/>
            <person name="Pereda V."/>
            <person name="Peter G."/>
            <person name="Philippe R."/>
            <person name="Pilate G."/>
            <person name="Poliakov A."/>
            <person name="Razumovskaya J."/>
            <person name="Richardson P."/>
            <person name="Rinaldi C."/>
            <person name="Ritland K."/>
            <person name="Rouze P."/>
            <person name="Ryaboy D."/>
            <person name="Schmutz J."/>
            <person name="Schrader J."/>
            <person name="Segerman B."/>
            <person name="Shin H."/>
            <person name="Siddiqui A."/>
            <person name="Sterky F."/>
            <person name="Terry A."/>
            <person name="Tsai C.J."/>
            <person name="Uberbacher E."/>
            <person name="Unneberg P."/>
            <person name="Vahala J."/>
            <person name="Wall K."/>
            <person name="Wessler S."/>
            <person name="Yang G."/>
            <person name="Yin T."/>
            <person name="Douglas C."/>
            <person name="Marra M."/>
            <person name="Sandberg G."/>
            <person name="Van de Peer Y."/>
            <person name="Rokhsar D."/>
        </authorList>
    </citation>
    <scope>NUCLEOTIDE SEQUENCE [LARGE SCALE GENOMIC DNA]</scope>
    <source>
        <strain evidence="2">cv. Nisqually</strain>
    </source>
</reference>
<keyword evidence="2" id="KW-1185">Reference proteome</keyword>